<dbReference type="PANTHER" id="PTHR44757:SF2">
    <property type="entry name" value="BIOFILM ARCHITECTURE MAINTENANCE PROTEIN MBAA"/>
    <property type="match status" value="1"/>
</dbReference>
<evidence type="ECO:0000259" key="5">
    <source>
        <dbReference type="PROSITE" id="PS50885"/>
    </source>
</evidence>
<feature type="domain" description="GGDEF" evidence="6">
    <location>
        <begin position="529"/>
        <end position="662"/>
    </location>
</feature>
<dbReference type="InterPro" id="IPR029787">
    <property type="entry name" value="Nucleotide_cyclase"/>
</dbReference>
<dbReference type="GO" id="GO:0016020">
    <property type="term" value="C:membrane"/>
    <property type="evidence" value="ECO:0007669"/>
    <property type="project" value="InterPro"/>
</dbReference>
<dbReference type="STRING" id="115783.SAMN02745119_01414"/>
<accession>A0A1T4MUS8</accession>
<dbReference type="Pfam" id="PF08447">
    <property type="entry name" value="PAS_3"/>
    <property type="match status" value="1"/>
</dbReference>
<dbReference type="InterPro" id="IPR035919">
    <property type="entry name" value="EAL_sf"/>
</dbReference>
<feature type="domain" description="EAL" evidence="4">
    <location>
        <begin position="671"/>
        <end position="925"/>
    </location>
</feature>
<feature type="domain" description="PAC" evidence="3">
    <location>
        <begin position="444"/>
        <end position="496"/>
    </location>
</feature>
<dbReference type="RefSeq" id="WP_078789730.1">
    <property type="nucleotide sequence ID" value="NZ_FUWR01000006.1"/>
</dbReference>
<dbReference type="EMBL" id="FUWR01000006">
    <property type="protein sequence ID" value="SJZ70733.1"/>
    <property type="molecule type" value="Genomic_DNA"/>
</dbReference>
<evidence type="ECO:0000259" key="3">
    <source>
        <dbReference type="PROSITE" id="PS50113"/>
    </source>
</evidence>
<dbReference type="SUPFAM" id="SSF55785">
    <property type="entry name" value="PYP-like sensor domain (PAS domain)"/>
    <property type="match status" value="1"/>
</dbReference>
<dbReference type="Gene3D" id="3.30.70.270">
    <property type="match status" value="1"/>
</dbReference>
<dbReference type="SUPFAM" id="SSF158472">
    <property type="entry name" value="HAMP domain-like"/>
    <property type="match status" value="1"/>
</dbReference>
<dbReference type="GO" id="GO:0007165">
    <property type="term" value="P:signal transduction"/>
    <property type="evidence" value="ECO:0007669"/>
    <property type="project" value="InterPro"/>
</dbReference>
<reference evidence="8" key="1">
    <citation type="submission" date="2017-02" db="EMBL/GenBank/DDBJ databases">
        <authorList>
            <person name="Varghese N."/>
            <person name="Submissions S."/>
        </authorList>
    </citation>
    <scope>NUCLEOTIDE SEQUENCE [LARGE SCALE GENOMIC DNA]</scope>
    <source>
        <strain evidence="8">ATCC BAA-34</strain>
    </source>
</reference>
<dbReference type="CDD" id="cd18774">
    <property type="entry name" value="PDC2_HK_sensor"/>
    <property type="match status" value="1"/>
</dbReference>
<evidence type="ECO:0000313" key="8">
    <source>
        <dbReference type="Proteomes" id="UP000190102"/>
    </source>
</evidence>
<dbReference type="FunFam" id="3.20.20.450:FF:000001">
    <property type="entry name" value="Cyclic di-GMP phosphodiesterase yahA"/>
    <property type="match status" value="1"/>
</dbReference>
<dbReference type="Gene3D" id="3.20.20.450">
    <property type="entry name" value="EAL domain"/>
    <property type="match status" value="1"/>
</dbReference>
<feature type="transmembrane region" description="Helical" evidence="1">
    <location>
        <begin position="12"/>
        <end position="35"/>
    </location>
</feature>
<keyword evidence="1" id="KW-0812">Transmembrane</keyword>
<evidence type="ECO:0000259" key="4">
    <source>
        <dbReference type="PROSITE" id="PS50883"/>
    </source>
</evidence>
<dbReference type="InterPro" id="IPR035965">
    <property type="entry name" value="PAS-like_dom_sf"/>
</dbReference>
<keyword evidence="8" id="KW-1185">Reference proteome</keyword>
<dbReference type="Pfam" id="PF00563">
    <property type="entry name" value="EAL"/>
    <property type="match status" value="1"/>
</dbReference>
<dbReference type="Gene3D" id="6.10.340.10">
    <property type="match status" value="1"/>
</dbReference>
<dbReference type="PROSITE" id="PS50113">
    <property type="entry name" value="PAC"/>
    <property type="match status" value="1"/>
</dbReference>
<dbReference type="SMART" id="SM00091">
    <property type="entry name" value="PAS"/>
    <property type="match status" value="1"/>
</dbReference>
<keyword evidence="1" id="KW-0472">Membrane</keyword>
<dbReference type="NCBIfam" id="TIGR00229">
    <property type="entry name" value="sensory_box"/>
    <property type="match status" value="1"/>
</dbReference>
<dbReference type="SMART" id="SM00052">
    <property type="entry name" value="EAL"/>
    <property type="match status" value="1"/>
</dbReference>
<dbReference type="SUPFAM" id="SSF55073">
    <property type="entry name" value="Nucleotide cyclase"/>
    <property type="match status" value="1"/>
</dbReference>
<feature type="domain" description="PAS" evidence="2">
    <location>
        <begin position="367"/>
        <end position="430"/>
    </location>
</feature>
<evidence type="ECO:0000259" key="6">
    <source>
        <dbReference type="PROSITE" id="PS50887"/>
    </source>
</evidence>
<dbReference type="CDD" id="cd06225">
    <property type="entry name" value="HAMP"/>
    <property type="match status" value="1"/>
</dbReference>
<evidence type="ECO:0000256" key="1">
    <source>
        <dbReference type="SAM" id="Phobius"/>
    </source>
</evidence>
<proteinExistence type="predicted"/>
<dbReference type="PROSITE" id="PS50883">
    <property type="entry name" value="EAL"/>
    <property type="match status" value="1"/>
</dbReference>
<dbReference type="CDD" id="cd01948">
    <property type="entry name" value="EAL"/>
    <property type="match status" value="1"/>
</dbReference>
<dbReference type="InterPro" id="IPR052155">
    <property type="entry name" value="Biofilm_reg_signaling"/>
</dbReference>
<feature type="transmembrane region" description="Helical" evidence="1">
    <location>
        <begin position="288"/>
        <end position="311"/>
    </location>
</feature>
<dbReference type="Proteomes" id="UP000190102">
    <property type="component" value="Unassembled WGS sequence"/>
</dbReference>
<dbReference type="PROSITE" id="PS50112">
    <property type="entry name" value="PAS"/>
    <property type="match status" value="1"/>
</dbReference>
<dbReference type="InterPro" id="IPR000160">
    <property type="entry name" value="GGDEF_dom"/>
</dbReference>
<dbReference type="InterPro" id="IPR000700">
    <property type="entry name" value="PAS-assoc_C"/>
</dbReference>
<dbReference type="PROSITE" id="PS50887">
    <property type="entry name" value="GGDEF"/>
    <property type="match status" value="1"/>
</dbReference>
<dbReference type="SMART" id="SM00304">
    <property type="entry name" value="HAMP"/>
    <property type="match status" value="1"/>
</dbReference>
<dbReference type="SUPFAM" id="SSF141868">
    <property type="entry name" value="EAL domain-like"/>
    <property type="match status" value="1"/>
</dbReference>
<dbReference type="CDD" id="cd12914">
    <property type="entry name" value="PDC1_DGC_like"/>
    <property type="match status" value="1"/>
</dbReference>
<dbReference type="CDD" id="cd00130">
    <property type="entry name" value="PAS"/>
    <property type="match status" value="1"/>
</dbReference>
<keyword evidence="1" id="KW-1133">Transmembrane helix</keyword>
<dbReference type="Pfam" id="PF00672">
    <property type="entry name" value="HAMP"/>
    <property type="match status" value="1"/>
</dbReference>
<dbReference type="SMART" id="SM00267">
    <property type="entry name" value="GGDEF"/>
    <property type="match status" value="1"/>
</dbReference>
<sequence>MSFLHPSLRARMTLAVTCLILVLMVITGLVSLAFFEREYERSMTEQQSSVVRYLAGDVDATLTNIQEALLVNAQSLPDNILRNPQAAQEYLSSRTGLRRFFKNHLHLYGADGHLIATSAQHHHDISESIAGQPYFKQTIQQAKPVISDPTVHGHTKGSANIVFTAPVKDPDGHVVAVMTGSFNLYEKNPLSRYVTITLGKSGILRLISGNGQVLLHAKNARILQDVAQGAGPLVEKALRDGTATGRHFGMSNQVLIASLQRLKSVNWVLAASYPEEEVYARVATARHWFIVATLAGMAIAVVLVLVMMRLLTRPLSQLATHVATLPEKTGDARFIHLPVNGEIGNLTGAFNSMVQEIDQSTLALRNSEQRYRIVTEFTNDFTYWRRPDGSFEFISPACLEVTGYSREELFAQPSLMEEMIHPADRPMVDQMAAESGDPTNCNHEEIEYRIITKGGSTRWVRHNCRPIIDDNGTFLGRRGCRSDITERKQLADQVSHMVLHDLLTGLPNRSLFADRLFLATAQKDRNDRELTVVLFFGIDRFKLINDTLGHETGDRLLIMIAERLRKLLHPNDTLCRFGGDVFAFILPGRESRHEAVTMSYRILASLSDPFNPTGQQVTLSGSIGIAICPQDGSDAETLQKNAETAMYDAKRSGKNCFRFYAREMNAQAAEMLRLDNSMPLGLANGDFYLHYQPQLDLKNDTVIAVEALLRWRHPELGMIPPDRFIPLAEDSGFIIKLGEWVLRTACMQCAEWQKNGPAPLRIAINVSGRQFSEPDFVDMVAAALSDSGLAPELLELELTESLLISNEQQALQKLQLLKNMGIFLAIDDFGTGYSSLAYLKHFPLDRLKIDKSFINDILSDPDDAAITEAIIAMGHSLKLKVIAEGVETREQLVFLEDRSCDEIQGYFLSKPLSEHDLHVFVTARLANKAVEESSH</sequence>
<dbReference type="InterPro" id="IPR013655">
    <property type="entry name" value="PAS_fold_3"/>
</dbReference>
<dbReference type="Pfam" id="PF00990">
    <property type="entry name" value="GGDEF"/>
    <property type="match status" value="1"/>
</dbReference>
<dbReference type="InterPro" id="IPR003660">
    <property type="entry name" value="HAMP_dom"/>
</dbReference>
<dbReference type="Gene3D" id="3.30.450.20">
    <property type="entry name" value="PAS domain"/>
    <property type="match status" value="2"/>
</dbReference>
<feature type="domain" description="HAMP" evidence="5">
    <location>
        <begin position="309"/>
        <end position="362"/>
    </location>
</feature>
<dbReference type="CDD" id="cd01949">
    <property type="entry name" value="GGDEF"/>
    <property type="match status" value="1"/>
</dbReference>
<name>A0A1T4MUS8_9BACT</name>
<dbReference type="AlphaFoldDB" id="A0A1T4MUS8"/>
<organism evidence="7 8">
    <name type="scientific">Trichlorobacter thiogenes</name>
    <dbReference type="NCBI Taxonomy" id="115783"/>
    <lineage>
        <taxon>Bacteria</taxon>
        <taxon>Pseudomonadati</taxon>
        <taxon>Thermodesulfobacteriota</taxon>
        <taxon>Desulfuromonadia</taxon>
        <taxon>Geobacterales</taxon>
        <taxon>Geobacteraceae</taxon>
        <taxon>Trichlorobacter</taxon>
    </lineage>
</organism>
<dbReference type="InterPro" id="IPR001610">
    <property type="entry name" value="PAC"/>
</dbReference>
<gene>
    <name evidence="7" type="ORF">SAMN02745119_01414</name>
</gene>
<dbReference type="NCBIfam" id="TIGR00254">
    <property type="entry name" value="GGDEF"/>
    <property type="match status" value="1"/>
</dbReference>
<evidence type="ECO:0000313" key="7">
    <source>
        <dbReference type="EMBL" id="SJZ70733.1"/>
    </source>
</evidence>
<dbReference type="InterPro" id="IPR043128">
    <property type="entry name" value="Rev_trsase/Diguanyl_cyclase"/>
</dbReference>
<dbReference type="InterPro" id="IPR000014">
    <property type="entry name" value="PAS"/>
</dbReference>
<dbReference type="PANTHER" id="PTHR44757">
    <property type="entry name" value="DIGUANYLATE CYCLASE DGCP"/>
    <property type="match status" value="1"/>
</dbReference>
<dbReference type="OrthoDB" id="9777298at2"/>
<dbReference type="InterPro" id="IPR001633">
    <property type="entry name" value="EAL_dom"/>
</dbReference>
<protein>
    <submittedName>
        <fullName evidence="7">PAS domain S-box-containing protein/diguanylate cyclase (GGDEF) domain-containing protein</fullName>
    </submittedName>
</protein>
<dbReference type="PROSITE" id="PS50885">
    <property type="entry name" value="HAMP"/>
    <property type="match status" value="1"/>
</dbReference>
<dbReference type="SMART" id="SM00086">
    <property type="entry name" value="PAC"/>
    <property type="match status" value="1"/>
</dbReference>
<evidence type="ECO:0000259" key="2">
    <source>
        <dbReference type="PROSITE" id="PS50112"/>
    </source>
</evidence>